<accession>A0A840RUK8</accession>
<evidence type="ECO:0000313" key="2">
    <source>
        <dbReference type="Proteomes" id="UP000571084"/>
    </source>
</evidence>
<dbReference type="Proteomes" id="UP000571084">
    <property type="component" value="Unassembled WGS sequence"/>
</dbReference>
<gene>
    <name evidence="1" type="ORF">HNR39_003378</name>
</gene>
<reference evidence="1 2" key="1">
    <citation type="submission" date="2020-08" db="EMBL/GenBank/DDBJ databases">
        <title>Genomic Encyclopedia of Type Strains, Phase IV (KMG-IV): sequencing the most valuable type-strain genomes for metagenomic binning, comparative biology and taxonomic classification.</title>
        <authorList>
            <person name="Goeker M."/>
        </authorList>
    </citation>
    <scope>NUCLEOTIDE SEQUENCE [LARGE SCALE GENOMIC DNA]</scope>
    <source>
        <strain evidence="1 2">DSM 23240</strain>
    </source>
</reference>
<name>A0A840RUK8_9BURK</name>
<organism evidence="1 2">
    <name type="scientific">Glaciimonas immobilis</name>
    <dbReference type="NCBI Taxonomy" id="728004"/>
    <lineage>
        <taxon>Bacteria</taxon>
        <taxon>Pseudomonadati</taxon>
        <taxon>Pseudomonadota</taxon>
        <taxon>Betaproteobacteria</taxon>
        <taxon>Burkholderiales</taxon>
        <taxon>Oxalobacteraceae</taxon>
        <taxon>Glaciimonas</taxon>
    </lineage>
</organism>
<protein>
    <submittedName>
        <fullName evidence="1">Uncharacterized protein</fullName>
    </submittedName>
</protein>
<dbReference type="AlphaFoldDB" id="A0A840RUK8"/>
<sequence length="68" mass="7513">MMSATFQARPPMMRTGRNGPDLYTAHFLSVYGLRHKLKAAALVSGTVRFLRASGMYCSSACILIPYVE</sequence>
<dbReference type="EMBL" id="JACHHQ010000007">
    <property type="protein sequence ID" value="MBB5201525.1"/>
    <property type="molecule type" value="Genomic_DNA"/>
</dbReference>
<evidence type="ECO:0000313" key="1">
    <source>
        <dbReference type="EMBL" id="MBB5201525.1"/>
    </source>
</evidence>
<proteinExistence type="predicted"/>
<keyword evidence="2" id="KW-1185">Reference proteome</keyword>
<comment type="caution">
    <text evidence="1">The sequence shown here is derived from an EMBL/GenBank/DDBJ whole genome shotgun (WGS) entry which is preliminary data.</text>
</comment>